<dbReference type="HOGENOM" id="CLU_3153408_0_0_6"/>
<reference evidence="1 2" key="1">
    <citation type="submission" date="2014-01" db="EMBL/GenBank/DDBJ databases">
        <title>Full genme sequencing of cellulolytic bacterium Gynuella sunshinyii YC6258T gen. nov., sp. nov.</title>
        <authorList>
            <person name="Khan H."/>
            <person name="Chung E.J."/>
            <person name="Chung Y.R."/>
        </authorList>
    </citation>
    <scope>NUCLEOTIDE SEQUENCE [LARGE SCALE GENOMIC DNA]</scope>
    <source>
        <strain evidence="1 2">YC6258</strain>
    </source>
</reference>
<dbReference type="Proteomes" id="UP000032266">
    <property type="component" value="Chromosome"/>
</dbReference>
<dbReference type="AlphaFoldDB" id="A0A0C5W4V4"/>
<organism evidence="1 2">
    <name type="scientific">Gynuella sunshinyii YC6258</name>
    <dbReference type="NCBI Taxonomy" id="1445510"/>
    <lineage>
        <taxon>Bacteria</taxon>
        <taxon>Pseudomonadati</taxon>
        <taxon>Pseudomonadota</taxon>
        <taxon>Gammaproteobacteria</taxon>
        <taxon>Oceanospirillales</taxon>
        <taxon>Saccharospirillaceae</taxon>
        <taxon>Gynuella</taxon>
    </lineage>
</organism>
<proteinExistence type="predicted"/>
<dbReference type="EMBL" id="CP007142">
    <property type="protein sequence ID" value="AJQ97639.1"/>
    <property type="molecule type" value="Genomic_DNA"/>
</dbReference>
<dbReference type="KEGG" id="gsn:YC6258_05611"/>
<evidence type="ECO:0000313" key="2">
    <source>
        <dbReference type="Proteomes" id="UP000032266"/>
    </source>
</evidence>
<keyword evidence="2" id="KW-1185">Reference proteome</keyword>
<sequence length="48" mass="5687">MLYCGFLKHFSLIADKRRMRYLKRGVFIISFPVVMSVNTPEYGTISHY</sequence>
<protein>
    <submittedName>
        <fullName evidence="1">Uncharacterized protein</fullName>
    </submittedName>
</protein>
<evidence type="ECO:0000313" key="1">
    <source>
        <dbReference type="EMBL" id="AJQ97639.1"/>
    </source>
</evidence>
<gene>
    <name evidence="1" type="ORF">YC6258_05611</name>
</gene>
<name>A0A0C5W4V4_9GAMM</name>
<accession>A0A0C5W4V4</accession>